<name>A0AA88PFQ3_9TELE</name>
<proteinExistence type="predicted"/>
<comment type="caution">
    <text evidence="2">The sequence shown here is derived from an EMBL/GenBank/DDBJ whole genome shotgun (WGS) entry which is preliminary data.</text>
</comment>
<sequence length="168" mass="18170">MCLSVSSSIPVWPHADIVQQGTSHPQSAMRSICTQRSTQSHQNRPTDTKATITLLRTRGFCSGPAVTLAQDSTKIQSMFPLSTHTHRSVSWLMSRRALVARSRTPALPPLVLPIARGGGEVEESGKEWPATFADLTRETSGIITPTCLNVPPTNPSKLAGEKAETKVK</sequence>
<reference evidence="2" key="1">
    <citation type="submission" date="2023-08" db="EMBL/GenBank/DDBJ databases">
        <title>Chromosome-level Genome Assembly of mud carp (Cirrhinus molitorella).</title>
        <authorList>
            <person name="Liu H."/>
        </authorList>
    </citation>
    <scope>NUCLEOTIDE SEQUENCE</scope>
    <source>
        <strain evidence="2">Prfri</strain>
        <tissue evidence="2">Muscle</tissue>
    </source>
</reference>
<evidence type="ECO:0000313" key="3">
    <source>
        <dbReference type="Proteomes" id="UP001187343"/>
    </source>
</evidence>
<evidence type="ECO:0000256" key="1">
    <source>
        <dbReference type="SAM" id="MobiDB-lite"/>
    </source>
</evidence>
<protein>
    <submittedName>
        <fullName evidence="2">Uncharacterized protein</fullName>
    </submittedName>
</protein>
<accession>A0AA88PFQ3</accession>
<gene>
    <name evidence="2" type="ORF">Q8A67_018179</name>
</gene>
<dbReference type="Proteomes" id="UP001187343">
    <property type="component" value="Unassembled WGS sequence"/>
</dbReference>
<dbReference type="AlphaFoldDB" id="A0AA88PFQ3"/>
<keyword evidence="3" id="KW-1185">Reference proteome</keyword>
<organism evidence="2 3">
    <name type="scientific">Cirrhinus molitorella</name>
    <name type="common">mud carp</name>
    <dbReference type="NCBI Taxonomy" id="172907"/>
    <lineage>
        <taxon>Eukaryota</taxon>
        <taxon>Metazoa</taxon>
        <taxon>Chordata</taxon>
        <taxon>Craniata</taxon>
        <taxon>Vertebrata</taxon>
        <taxon>Euteleostomi</taxon>
        <taxon>Actinopterygii</taxon>
        <taxon>Neopterygii</taxon>
        <taxon>Teleostei</taxon>
        <taxon>Ostariophysi</taxon>
        <taxon>Cypriniformes</taxon>
        <taxon>Cyprinidae</taxon>
        <taxon>Labeoninae</taxon>
        <taxon>Labeonini</taxon>
        <taxon>Cirrhinus</taxon>
    </lineage>
</organism>
<feature type="region of interest" description="Disordered" evidence="1">
    <location>
        <begin position="144"/>
        <end position="168"/>
    </location>
</feature>
<feature type="compositionally biased region" description="Basic and acidic residues" evidence="1">
    <location>
        <begin position="159"/>
        <end position="168"/>
    </location>
</feature>
<evidence type="ECO:0000313" key="2">
    <source>
        <dbReference type="EMBL" id="KAK2880911.1"/>
    </source>
</evidence>
<dbReference type="EMBL" id="JAUYZG010000018">
    <property type="protein sequence ID" value="KAK2880911.1"/>
    <property type="molecule type" value="Genomic_DNA"/>
</dbReference>
<feature type="region of interest" description="Disordered" evidence="1">
    <location>
        <begin position="20"/>
        <end position="47"/>
    </location>
</feature>